<dbReference type="PANTHER" id="PTHR43177:SF3">
    <property type="entry name" value="PROTEIN NRFC HOMOLOG"/>
    <property type="match status" value="1"/>
</dbReference>
<keyword evidence="2" id="KW-0479">Metal-binding</keyword>
<keyword evidence="5" id="KW-0732">Signal</keyword>
<feature type="signal peptide" evidence="5">
    <location>
        <begin position="1"/>
        <end position="30"/>
    </location>
</feature>
<dbReference type="PROSITE" id="PS51318">
    <property type="entry name" value="TAT"/>
    <property type="match status" value="1"/>
</dbReference>
<dbReference type="GO" id="GO:0046872">
    <property type="term" value="F:metal ion binding"/>
    <property type="evidence" value="ECO:0007669"/>
    <property type="project" value="UniProtKB-KW"/>
</dbReference>
<dbReference type="STRING" id="632773.BBEV_2684"/>
<dbReference type="GO" id="GO:0051539">
    <property type="term" value="F:4 iron, 4 sulfur cluster binding"/>
    <property type="evidence" value="ECO:0007669"/>
    <property type="project" value="UniProtKB-KW"/>
</dbReference>
<sequence>MNQEVSRRSFLKRSATLVSGVTLLSSGAFAMGNMAGATEETGRNVRYGMVIDNIKCIACGQCQAGCKERHGLPEDEDYIKLYKDFETGNAPNIKIENFTAQCNHCDNAPCARICPTQATYLNEDGIMIMDHDKCIGCKGCVAACPYNARIWSEAKQTPEKCNFCDGYVQAGEQPACVEACPVDARHFGDLNDPESEVSQMVAERRLNTLRADLGTNPKIYYVRQQ</sequence>
<dbReference type="Proteomes" id="UP000094463">
    <property type="component" value="Chromosome"/>
</dbReference>
<gene>
    <name evidence="7" type="primary">nrfC-3</name>
    <name evidence="7" type="ORF">BBEV_2684</name>
</gene>
<dbReference type="NCBIfam" id="TIGR01409">
    <property type="entry name" value="TAT_signal_seq"/>
    <property type="match status" value="1"/>
</dbReference>
<keyword evidence="8" id="KW-1185">Reference proteome</keyword>
<dbReference type="PROSITE" id="PS51379">
    <property type="entry name" value="4FE4S_FER_2"/>
    <property type="match status" value="3"/>
</dbReference>
<reference evidence="7 8" key="1">
    <citation type="submission" date="2015-08" db="EMBL/GenBank/DDBJ databases">
        <title>The complete genome sequence of Bacillus beveridgei MLTeJB.</title>
        <authorList>
            <person name="Hanson T.E."/>
            <person name="Mesa C."/>
            <person name="Basesman S.M."/>
            <person name="Oremland R.S."/>
        </authorList>
    </citation>
    <scope>NUCLEOTIDE SEQUENCE [LARGE SCALE GENOMIC DNA]</scope>
    <source>
        <strain evidence="7 8">MLTeJB</strain>
    </source>
</reference>
<organism evidence="7 8">
    <name type="scientific">Salisediminibacterium beveridgei</name>
    <dbReference type="NCBI Taxonomy" id="632773"/>
    <lineage>
        <taxon>Bacteria</taxon>
        <taxon>Bacillati</taxon>
        <taxon>Bacillota</taxon>
        <taxon>Bacilli</taxon>
        <taxon>Bacillales</taxon>
        <taxon>Bacillaceae</taxon>
        <taxon>Salisediminibacterium</taxon>
    </lineage>
</organism>
<evidence type="ECO:0000256" key="1">
    <source>
        <dbReference type="ARBA" id="ARBA00022485"/>
    </source>
</evidence>
<dbReference type="InterPro" id="IPR006311">
    <property type="entry name" value="TAT_signal"/>
</dbReference>
<dbReference type="PANTHER" id="PTHR43177">
    <property type="entry name" value="PROTEIN NRFC"/>
    <property type="match status" value="1"/>
</dbReference>
<proteinExistence type="predicted"/>
<dbReference type="EMBL" id="CP012502">
    <property type="protein sequence ID" value="AOM84022.1"/>
    <property type="molecule type" value="Genomic_DNA"/>
</dbReference>
<keyword evidence="4" id="KW-0411">Iron-sulfur</keyword>
<feature type="chain" id="PRO_5038487016" evidence="5">
    <location>
        <begin position="31"/>
        <end position="225"/>
    </location>
</feature>
<evidence type="ECO:0000256" key="4">
    <source>
        <dbReference type="ARBA" id="ARBA00023014"/>
    </source>
</evidence>
<dbReference type="SUPFAM" id="SSF54862">
    <property type="entry name" value="4Fe-4S ferredoxins"/>
    <property type="match status" value="1"/>
</dbReference>
<evidence type="ECO:0000256" key="5">
    <source>
        <dbReference type="SAM" id="SignalP"/>
    </source>
</evidence>
<accession>A0A1D7QYE2</accession>
<dbReference type="InterPro" id="IPR017896">
    <property type="entry name" value="4Fe4S_Fe-S-bd"/>
</dbReference>
<dbReference type="KEGG" id="bbev:BBEV_2684"/>
<dbReference type="InterPro" id="IPR017900">
    <property type="entry name" value="4Fe4S_Fe_S_CS"/>
</dbReference>
<feature type="domain" description="4Fe-4S ferredoxin-type" evidence="6">
    <location>
        <begin position="91"/>
        <end position="124"/>
    </location>
</feature>
<dbReference type="AlphaFoldDB" id="A0A1D7QYE2"/>
<evidence type="ECO:0000313" key="7">
    <source>
        <dbReference type="EMBL" id="AOM84022.1"/>
    </source>
</evidence>
<evidence type="ECO:0000256" key="3">
    <source>
        <dbReference type="ARBA" id="ARBA00023004"/>
    </source>
</evidence>
<dbReference type="NCBIfam" id="NF045797">
    <property type="entry name" value="DsrO"/>
    <property type="match status" value="1"/>
</dbReference>
<evidence type="ECO:0000259" key="6">
    <source>
        <dbReference type="PROSITE" id="PS51379"/>
    </source>
</evidence>
<dbReference type="InterPro" id="IPR054822">
    <property type="entry name" value="DsrO-like"/>
</dbReference>
<dbReference type="OrthoDB" id="9779457at2"/>
<dbReference type="InterPro" id="IPR019546">
    <property type="entry name" value="TAT_signal_bac_arc"/>
</dbReference>
<feature type="domain" description="4Fe-4S ferredoxin-type" evidence="6">
    <location>
        <begin position="47"/>
        <end position="77"/>
    </location>
</feature>
<feature type="domain" description="4Fe-4S ferredoxin-type" evidence="6">
    <location>
        <begin position="125"/>
        <end position="154"/>
    </location>
</feature>
<keyword evidence="3" id="KW-0408">Iron</keyword>
<keyword evidence="1" id="KW-0004">4Fe-4S</keyword>
<dbReference type="Gene3D" id="3.30.70.20">
    <property type="match status" value="2"/>
</dbReference>
<dbReference type="RefSeq" id="WP_084007398.1">
    <property type="nucleotide sequence ID" value="NZ_CP012502.1"/>
</dbReference>
<dbReference type="Pfam" id="PF13247">
    <property type="entry name" value="Fer4_11"/>
    <property type="match status" value="1"/>
</dbReference>
<dbReference type="InterPro" id="IPR050954">
    <property type="entry name" value="ET_IronSulfur_Cluster-Binding"/>
</dbReference>
<evidence type="ECO:0000256" key="2">
    <source>
        <dbReference type="ARBA" id="ARBA00022723"/>
    </source>
</evidence>
<evidence type="ECO:0000313" key="8">
    <source>
        <dbReference type="Proteomes" id="UP000094463"/>
    </source>
</evidence>
<name>A0A1D7QYE2_9BACI</name>
<dbReference type="CDD" id="cd10551">
    <property type="entry name" value="PsrB"/>
    <property type="match status" value="1"/>
</dbReference>
<protein>
    <submittedName>
        <fullName evidence="7">Molybdopterin oxidoreductase, iron-sulfur binding subunit</fullName>
    </submittedName>
</protein>
<dbReference type="PROSITE" id="PS00198">
    <property type="entry name" value="4FE4S_FER_1"/>
    <property type="match status" value="1"/>
</dbReference>